<keyword evidence="2" id="KW-1185">Reference proteome</keyword>
<organism evidence="1 2">
    <name type="scientific">Leptospira weilii serovar Ranarum str. ICFT</name>
    <dbReference type="NCBI Taxonomy" id="1218598"/>
    <lineage>
        <taxon>Bacteria</taxon>
        <taxon>Pseudomonadati</taxon>
        <taxon>Spirochaetota</taxon>
        <taxon>Spirochaetia</taxon>
        <taxon>Leptospirales</taxon>
        <taxon>Leptospiraceae</taxon>
        <taxon>Leptospira</taxon>
    </lineage>
</organism>
<gene>
    <name evidence="1" type="ORF">LEP1GSC060_2527</name>
</gene>
<evidence type="ECO:0000313" key="2">
    <source>
        <dbReference type="Proteomes" id="UP000012313"/>
    </source>
</evidence>
<protein>
    <submittedName>
        <fullName evidence="1">Uncharacterized protein</fullName>
    </submittedName>
</protein>
<proteinExistence type="predicted"/>
<name>N1WUA7_9LEPT</name>
<dbReference type="STRING" id="1218598.LEP1GSC060_2527"/>
<comment type="caution">
    <text evidence="1">The sequence shown here is derived from an EMBL/GenBank/DDBJ whole genome shotgun (WGS) entry which is preliminary data.</text>
</comment>
<accession>N1WUA7</accession>
<dbReference type="EMBL" id="AOHC02000012">
    <property type="protein sequence ID" value="EMY79428.1"/>
    <property type="molecule type" value="Genomic_DNA"/>
</dbReference>
<dbReference type="AlphaFoldDB" id="N1WUA7"/>
<sequence>MKINRVRKFKKLSYAASSKVLKTKSKKKSGTFSTTLE</sequence>
<dbReference type="Proteomes" id="UP000012313">
    <property type="component" value="Unassembled WGS sequence"/>
</dbReference>
<evidence type="ECO:0000313" key="1">
    <source>
        <dbReference type="EMBL" id="EMY79428.1"/>
    </source>
</evidence>
<reference evidence="1" key="1">
    <citation type="submission" date="2013-03" db="EMBL/GenBank/DDBJ databases">
        <authorList>
            <person name="Harkins D.M."/>
            <person name="Durkin A.S."/>
            <person name="Brinkac L.M."/>
            <person name="Haft D.H."/>
            <person name="Selengut J.D."/>
            <person name="Sanka R."/>
            <person name="DePew J."/>
            <person name="Purushe J."/>
            <person name="Hartskeerl R.A."/>
            <person name="Ahmed A."/>
            <person name="van der Linden H."/>
            <person name="Goris M.G.A."/>
            <person name="Vinetz J.M."/>
            <person name="Sutton G.G."/>
            <person name="Nierman W.C."/>
            <person name="Fouts D.E."/>
        </authorList>
    </citation>
    <scope>NUCLEOTIDE SEQUENCE [LARGE SCALE GENOMIC DNA]</scope>
    <source>
        <strain evidence="1">ICFT</strain>
    </source>
</reference>